<evidence type="ECO:0000313" key="3">
    <source>
        <dbReference type="Proteomes" id="UP000249417"/>
    </source>
</evidence>
<feature type="compositionally biased region" description="Gly residues" evidence="1">
    <location>
        <begin position="118"/>
        <end position="127"/>
    </location>
</feature>
<feature type="compositionally biased region" description="Low complexity" evidence="1">
    <location>
        <begin position="131"/>
        <end position="148"/>
    </location>
</feature>
<organism evidence="2 3">
    <name type="scientific">Micavibrio aeruginosavorus</name>
    <dbReference type="NCBI Taxonomy" id="349221"/>
    <lineage>
        <taxon>Bacteria</taxon>
        <taxon>Pseudomonadati</taxon>
        <taxon>Bdellovibrionota</taxon>
        <taxon>Bdellovibrionia</taxon>
        <taxon>Bdellovibrionales</taxon>
        <taxon>Pseudobdellovibrionaceae</taxon>
        <taxon>Micavibrio</taxon>
    </lineage>
</organism>
<comment type="caution">
    <text evidence="2">The sequence shown here is derived from an EMBL/GenBank/DDBJ whole genome shotgun (WGS) entry which is preliminary data.</text>
</comment>
<sequence length="999" mass="101464">MSKDTPDLPNLPIGEATQSMQSSLDSFSNFLNAPLRKLDADEYMANDLDGVTESATGSGNLNFLMMQAGQTNEAIGNANPFNIAMNENPFDHFNPAFSNGFGITGNNNDPLDTNMDRGFGGDSGAGELGQLNGSNNTSSTAGNLSASNHASNSQSTNPFSDVTNYASSSSSNLSSSTITPANNGSNGSDGVSSNGQNGVDGTDGIDGTGGGDTIIENITNIIDDTTTNLGDVINNTTTNLGDVINNTVDNTSDILTTITNNVFDTINNIFNNGGGLGPIGLNLDVLVDDITNLNLDIINGDTITNVLNQTLDTAPLLNPVQDLLGNLLSHTSLDVLINPFQPDTGADDTDLHIGTDLELLGIHLPDLGIDVPLDIAEGLLGDIDINLDLTNELLGGLPLLGGGSGNGDTDLSLGGLEPILGADILNGIAETIVNPVENLVGDLDIGGALGLGLLGTDNNDGGPDTDISIPLGLGLMDNAVLGDTLNISLDPVENILGDIDLDLGIAANILGNIAEPFFDNLAGGNGQNDLLAQLGDGLSSAVGDILPFGDGVDTDLSLVTGIDLLGVDLVDNALNLALNPVEDLVGDLDIGGNIGLGLLGTNDTNGTDTDVVIPIDLGIIDNALLQDGLNISLDPIESVVGDIDLDLGIAGNILGNMAPDMFDAAMGGSDLDSPLSQVGGGLSDFMGDLVPFDQTGDTDVVIDTGLDLGVAGLDDAGQLVLDPVENILGDVDLNVTPDFDFLGLPDNSGTDSDLTINLGIGDMPLLGQDVHVPLDFAENIVGDIDLGVDLSSDIGDTIGALTDPLLSDALSPVDNALFDIVDAVNNTLSPVTDGLAFWADPIIADAVTNADNGLQSFDSVTNALTDGTNFNIDQLDSGLSSLLQTVDETLNSTIDGAVVLLDSSAGNTGGLDLGALASSVTGSDPISTLTTWTETILPSAGDILGTGLTADPSSMIPDPIITMPTTSLPTIPVITTAPIVSGLLGGSGNGGSHHGGLFG</sequence>
<feature type="region of interest" description="Disordered" evidence="1">
    <location>
        <begin position="104"/>
        <end position="208"/>
    </location>
</feature>
<proteinExistence type="predicted"/>
<evidence type="ECO:0000256" key="1">
    <source>
        <dbReference type="SAM" id="MobiDB-lite"/>
    </source>
</evidence>
<feature type="compositionally biased region" description="Polar residues" evidence="1">
    <location>
        <begin position="149"/>
        <end position="166"/>
    </location>
</feature>
<dbReference type="EMBL" id="QFQB01000023">
    <property type="protein sequence ID" value="PZQ46654.1"/>
    <property type="molecule type" value="Genomic_DNA"/>
</dbReference>
<gene>
    <name evidence="2" type="ORF">DI551_04700</name>
</gene>
<dbReference type="Proteomes" id="UP000249417">
    <property type="component" value="Unassembled WGS sequence"/>
</dbReference>
<protein>
    <submittedName>
        <fullName evidence="2">Uncharacterized protein</fullName>
    </submittedName>
</protein>
<reference evidence="2 3" key="1">
    <citation type="submission" date="2017-08" db="EMBL/GenBank/DDBJ databases">
        <title>Infants hospitalized years apart are colonized by the same room-sourced microbial strains.</title>
        <authorList>
            <person name="Brooks B."/>
            <person name="Olm M.R."/>
            <person name="Firek B.A."/>
            <person name="Baker R."/>
            <person name="Thomas B.C."/>
            <person name="Morowitz M.J."/>
            <person name="Banfield J.F."/>
        </authorList>
    </citation>
    <scope>NUCLEOTIDE SEQUENCE [LARGE SCALE GENOMIC DNA]</scope>
    <source>
        <strain evidence="2">S2_005_002_R2_29</strain>
    </source>
</reference>
<name>A0A2W5N0P8_9BACT</name>
<accession>A0A2W5N0P8</accession>
<dbReference type="AlphaFoldDB" id="A0A2W5N0P8"/>
<evidence type="ECO:0000313" key="2">
    <source>
        <dbReference type="EMBL" id="PZQ46654.1"/>
    </source>
</evidence>
<feature type="compositionally biased region" description="Low complexity" evidence="1">
    <location>
        <begin position="167"/>
        <end position="202"/>
    </location>
</feature>